<protein>
    <submittedName>
        <fullName evidence="1">Uncharacterized protein</fullName>
    </submittedName>
</protein>
<reference evidence="1 2" key="1">
    <citation type="submission" date="2015-09" db="EMBL/GenBank/DDBJ databases">
        <title>Draft genome of the parasitic nematode Teladorsagia circumcincta isolate WARC Sus (inbred).</title>
        <authorList>
            <person name="Mitreva M."/>
        </authorList>
    </citation>
    <scope>NUCLEOTIDE SEQUENCE [LARGE SCALE GENOMIC DNA]</scope>
    <source>
        <strain evidence="1 2">S</strain>
    </source>
</reference>
<evidence type="ECO:0000313" key="2">
    <source>
        <dbReference type="Proteomes" id="UP000230423"/>
    </source>
</evidence>
<evidence type="ECO:0000313" key="1">
    <source>
        <dbReference type="EMBL" id="PIO59559.1"/>
    </source>
</evidence>
<dbReference type="EMBL" id="KZ357534">
    <property type="protein sequence ID" value="PIO59559.1"/>
    <property type="molecule type" value="Genomic_DNA"/>
</dbReference>
<accession>A0A2G9TNI4</accession>
<proteinExistence type="predicted"/>
<keyword evidence="2" id="KW-1185">Reference proteome</keyword>
<dbReference type="Proteomes" id="UP000230423">
    <property type="component" value="Unassembled WGS sequence"/>
</dbReference>
<dbReference type="OrthoDB" id="5862900at2759"/>
<dbReference type="AlphaFoldDB" id="A0A2G9TNI4"/>
<gene>
    <name evidence="1" type="ORF">TELCIR_18976</name>
</gene>
<organism evidence="1 2">
    <name type="scientific">Teladorsagia circumcincta</name>
    <name type="common">Brown stomach worm</name>
    <name type="synonym">Ostertagia circumcincta</name>
    <dbReference type="NCBI Taxonomy" id="45464"/>
    <lineage>
        <taxon>Eukaryota</taxon>
        <taxon>Metazoa</taxon>
        <taxon>Ecdysozoa</taxon>
        <taxon>Nematoda</taxon>
        <taxon>Chromadorea</taxon>
        <taxon>Rhabditida</taxon>
        <taxon>Rhabditina</taxon>
        <taxon>Rhabditomorpha</taxon>
        <taxon>Strongyloidea</taxon>
        <taxon>Trichostrongylidae</taxon>
        <taxon>Teladorsagia</taxon>
    </lineage>
</organism>
<name>A0A2G9TNI4_TELCI</name>
<sequence length="284" mass="32488">MDDMDTLRKKPSNQLNMDLSDMVSQVMTAMSILRESLIMIDRYMCRSEIWQELKPAMELRSRGIEKAFLDEYPATSLKNYLECCPSSSLSSGIPYSNPMLEKSPQAVAIEPKVLKLESWTSASSLTSSLTSCISTTEVLSAKMGNEWTKSYELDADEYSSGREVNVDMCMEPQAEHFDQSHPLGNFLVVLKLPCFPYPRFSSSATYQIISDIEQKPFINLCYIGFVHNLFVHAGCKSSGHDNFVPQARKFAYYELWRVRHPKRELTCRSKGSEHDYRNQECFLT</sequence>